<gene>
    <name evidence="2" type="ORF">CEUSTIGMA_g671.t1</name>
</gene>
<dbReference type="GO" id="GO:0009187">
    <property type="term" value="P:cyclic nucleotide metabolic process"/>
    <property type="evidence" value="ECO:0007669"/>
    <property type="project" value="TreeGrafter"/>
</dbReference>
<keyword evidence="1" id="KW-0812">Transmembrane</keyword>
<organism evidence="2 3">
    <name type="scientific">Chlamydomonas eustigma</name>
    <dbReference type="NCBI Taxonomy" id="1157962"/>
    <lineage>
        <taxon>Eukaryota</taxon>
        <taxon>Viridiplantae</taxon>
        <taxon>Chlorophyta</taxon>
        <taxon>core chlorophytes</taxon>
        <taxon>Chlorophyceae</taxon>
        <taxon>CS clade</taxon>
        <taxon>Chlamydomonadales</taxon>
        <taxon>Chlamydomonadaceae</taxon>
        <taxon>Chlamydomonas</taxon>
    </lineage>
</organism>
<evidence type="ECO:0000256" key="1">
    <source>
        <dbReference type="SAM" id="Phobius"/>
    </source>
</evidence>
<feature type="transmembrane region" description="Helical" evidence="1">
    <location>
        <begin position="16"/>
        <end position="37"/>
    </location>
</feature>
<protein>
    <recommendedName>
        <fullName evidence="4">Cyclic phosphodiesterase</fullName>
    </recommendedName>
</protein>
<comment type="caution">
    <text evidence="2">The sequence shown here is derived from an EMBL/GenBank/DDBJ whole genome shotgun (WGS) entry which is preliminary data.</text>
</comment>
<dbReference type="InterPro" id="IPR009097">
    <property type="entry name" value="Cyclic_Pdiesterase"/>
</dbReference>
<dbReference type="STRING" id="1157962.A0A250WQX1"/>
<name>A0A250WQX1_9CHLO</name>
<proteinExistence type="predicted"/>
<keyword evidence="1" id="KW-1133">Transmembrane helix</keyword>
<dbReference type="Gene3D" id="3.90.1140.10">
    <property type="entry name" value="Cyclic phosphodiesterase"/>
    <property type="match status" value="1"/>
</dbReference>
<dbReference type="InterPro" id="IPR012386">
    <property type="entry name" value="Cyclic-nucl_3Pdiesterase"/>
</dbReference>
<dbReference type="Pfam" id="PF07823">
    <property type="entry name" value="CPDase"/>
    <property type="match status" value="1"/>
</dbReference>
<dbReference type="PANTHER" id="PTHR28141">
    <property type="entry name" value="2',3'-CYCLIC-NUCLEOTIDE 3'-PHOSPHODIESTERASE"/>
    <property type="match status" value="1"/>
</dbReference>
<keyword evidence="3" id="KW-1185">Reference proteome</keyword>
<dbReference type="EMBL" id="BEGY01000002">
    <property type="protein sequence ID" value="GAX73218.1"/>
    <property type="molecule type" value="Genomic_DNA"/>
</dbReference>
<dbReference type="AlphaFoldDB" id="A0A250WQX1"/>
<evidence type="ECO:0008006" key="4">
    <source>
        <dbReference type="Google" id="ProtNLM"/>
    </source>
</evidence>
<sequence length="239" mass="26542">MPGVISWGSKRKLTIALFRILAASLIPLCILVGRYLVAQPLRKMEELDTSYLVPGYVESYSLWVMPKGKTAEILRKEIKTLSAAYPPAPDFEPHVTLLPDIKIPGQDVIAKAKELASALQPYYVSFQNISRGSVYFQCVYLLCVKNEGTIHAGDVARKVYSMDTPPYMPHLSLLYSDIPAESRDLAAGQAHKRLYGEGSNYDTLLAETGFTVDSIAVWYTPIEDKSTASWRKIAVVPIV</sequence>
<evidence type="ECO:0000313" key="2">
    <source>
        <dbReference type="EMBL" id="GAX73218.1"/>
    </source>
</evidence>
<dbReference type="SUPFAM" id="SSF55144">
    <property type="entry name" value="LigT-like"/>
    <property type="match status" value="1"/>
</dbReference>
<dbReference type="GO" id="GO:0004113">
    <property type="term" value="F:2',3'-cyclic-nucleotide 3'-phosphodiesterase activity"/>
    <property type="evidence" value="ECO:0007669"/>
    <property type="project" value="TreeGrafter"/>
</dbReference>
<dbReference type="Proteomes" id="UP000232323">
    <property type="component" value="Unassembled WGS sequence"/>
</dbReference>
<evidence type="ECO:0000313" key="3">
    <source>
        <dbReference type="Proteomes" id="UP000232323"/>
    </source>
</evidence>
<reference evidence="2 3" key="1">
    <citation type="submission" date="2017-08" db="EMBL/GenBank/DDBJ databases">
        <title>Acidophilic green algal genome provides insights into adaptation to an acidic environment.</title>
        <authorList>
            <person name="Hirooka S."/>
            <person name="Hirose Y."/>
            <person name="Kanesaki Y."/>
            <person name="Higuchi S."/>
            <person name="Fujiwara T."/>
            <person name="Onuma R."/>
            <person name="Era A."/>
            <person name="Ohbayashi R."/>
            <person name="Uzuka A."/>
            <person name="Nozaki H."/>
            <person name="Yoshikawa H."/>
            <person name="Miyagishima S.Y."/>
        </authorList>
    </citation>
    <scope>NUCLEOTIDE SEQUENCE [LARGE SCALE GENOMIC DNA]</scope>
    <source>
        <strain evidence="2 3">NIES-2499</strain>
    </source>
</reference>
<accession>A0A250WQX1</accession>
<keyword evidence="1" id="KW-0472">Membrane</keyword>
<dbReference type="PANTHER" id="PTHR28141:SF1">
    <property type="entry name" value="2',3'-CYCLIC-NUCLEOTIDE 3'-PHOSPHODIESTERASE"/>
    <property type="match status" value="1"/>
</dbReference>
<dbReference type="OrthoDB" id="514292at2759"/>